<reference evidence="14" key="1">
    <citation type="submission" date="2018-12" db="EMBL/GenBank/DDBJ databases">
        <title>Tengunoibacter tsumagoiensis gen. nov., sp. nov., Dictyobacter kobayashii sp. nov., D. alpinus sp. nov., and D. joshuensis sp. nov. and description of Dictyobacteraceae fam. nov. within the order Ktedonobacterales isolated from Tengu-no-mugimeshi.</title>
        <authorList>
            <person name="Wang C.M."/>
            <person name="Zheng Y."/>
            <person name="Sakai Y."/>
            <person name="Toyoda A."/>
            <person name="Minakuchi Y."/>
            <person name="Abe K."/>
            <person name="Yokota A."/>
            <person name="Yabe S."/>
        </authorList>
    </citation>
    <scope>NUCLEOTIDE SEQUENCE [LARGE SCALE GENOMIC DNA]</scope>
    <source>
        <strain evidence="14">Uno3</strain>
    </source>
</reference>
<dbReference type="SUPFAM" id="SSF52540">
    <property type="entry name" value="P-loop containing nucleoside triphosphate hydrolases"/>
    <property type="match status" value="1"/>
</dbReference>
<evidence type="ECO:0000256" key="2">
    <source>
        <dbReference type="ARBA" id="ARBA00022448"/>
    </source>
</evidence>
<dbReference type="InterPro" id="IPR027417">
    <property type="entry name" value="P-loop_NTPase"/>
</dbReference>
<dbReference type="AlphaFoldDB" id="A0A402AAH3"/>
<gene>
    <name evidence="13" type="ORF">KTT_59570</name>
</gene>
<dbReference type="InterPro" id="IPR003439">
    <property type="entry name" value="ABC_transporter-like_ATP-bd"/>
</dbReference>
<dbReference type="Pfam" id="PF00005">
    <property type="entry name" value="ABC_tran"/>
    <property type="match status" value="1"/>
</dbReference>
<name>A0A402AAH3_9CHLR</name>
<accession>A0A402AAH3</accession>
<dbReference type="PANTHER" id="PTHR43394:SF1">
    <property type="entry name" value="ATP-BINDING CASSETTE SUB-FAMILY B MEMBER 10, MITOCHONDRIAL"/>
    <property type="match status" value="1"/>
</dbReference>
<keyword evidence="14" id="KW-1185">Reference proteome</keyword>
<evidence type="ECO:0000256" key="6">
    <source>
        <dbReference type="ARBA" id="ARBA00022840"/>
    </source>
</evidence>
<dbReference type="GO" id="GO:0005886">
    <property type="term" value="C:plasma membrane"/>
    <property type="evidence" value="ECO:0007669"/>
    <property type="project" value="UniProtKB-SubCell"/>
</dbReference>
<evidence type="ECO:0000256" key="7">
    <source>
        <dbReference type="ARBA" id="ARBA00022989"/>
    </source>
</evidence>
<dbReference type="SMART" id="SM00382">
    <property type="entry name" value="AAA"/>
    <property type="match status" value="1"/>
</dbReference>
<sequence>MSQSRVNNRPQQGGMMMGGGGPMRGMGMPVQKAKDFKGTLRRLTTYLLPYKIALIAVLLAAIISTVFNIVSPKILGKATTKLLEGLIAKYRHLPGVAIDFGYIGNILLLLAVLYIISALFGYIQQYIMASVAQKTVYGLRKDVEAKLARLPLKFFDSHPHGDILSRAVNDMDNISSTLQQSLTQLVTSAVTIVGVIVMMLTINFWLTLVVLLTLPLSVIITMVIAKRSQVYFKDQQKALGLLNGHVEEMYTGHKIVKAFGLERRSLTEFDRLNDELYESGWKAQFVSGIIMPMMNFVGNLGYVLVCVIGGIMVTKQAIEIGDIQAFIQYARQFSMPITQLANIANVIQSTIASAERVFELLDEVEQVPEATPALVIAEPHGNVQFEHVNFGYKADVPLIEDMNINVKSGQTIAIVGPTGAGKTTLVNLLMRFYELNSGKILIDGVDITQLKRGNLRSMFGMVLQDTWLFNGTIRENIGYGREDATEAEIIEAARAAHADHFIRTLPDSYNTILNEEATNISQGQKQLLTIARAILANPSILILDEATSSVDTRTEIYIQKAMNTLMEGRTSFVIAHRLSTIRDADLILVMNHGSIIEQGTHESLLAKGGFYADLYNSQFIGGVPQHAVPVASEAATS</sequence>
<evidence type="ECO:0000256" key="4">
    <source>
        <dbReference type="ARBA" id="ARBA00022692"/>
    </source>
</evidence>
<evidence type="ECO:0000259" key="11">
    <source>
        <dbReference type="PROSITE" id="PS50893"/>
    </source>
</evidence>
<dbReference type="InterPro" id="IPR039421">
    <property type="entry name" value="Type_1_exporter"/>
</dbReference>
<dbReference type="SUPFAM" id="SSF90123">
    <property type="entry name" value="ABC transporter transmembrane region"/>
    <property type="match status" value="1"/>
</dbReference>
<keyword evidence="8 10" id="KW-0472">Membrane</keyword>
<organism evidence="13 14">
    <name type="scientific">Tengunoibacter tsumagoiensis</name>
    <dbReference type="NCBI Taxonomy" id="2014871"/>
    <lineage>
        <taxon>Bacteria</taxon>
        <taxon>Bacillati</taxon>
        <taxon>Chloroflexota</taxon>
        <taxon>Ktedonobacteria</taxon>
        <taxon>Ktedonobacterales</taxon>
        <taxon>Dictyobacteraceae</taxon>
        <taxon>Tengunoibacter</taxon>
    </lineage>
</organism>
<feature type="transmembrane region" description="Helical" evidence="10">
    <location>
        <begin position="296"/>
        <end position="314"/>
    </location>
</feature>
<dbReference type="GO" id="GO:0016887">
    <property type="term" value="F:ATP hydrolysis activity"/>
    <property type="evidence" value="ECO:0007669"/>
    <property type="project" value="InterPro"/>
</dbReference>
<dbReference type="OrthoDB" id="9762778at2"/>
<feature type="domain" description="ABC transmembrane type-1" evidence="12">
    <location>
        <begin position="55"/>
        <end position="349"/>
    </location>
</feature>
<dbReference type="Gene3D" id="1.20.1560.10">
    <property type="entry name" value="ABC transporter type 1, transmembrane domain"/>
    <property type="match status" value="1"/>
</dbReference>
<dbReference type="InterPro" id="IPR017871">
    <property type="entry name" value="ABC_transporter-like_CS"/>
</dbReference>
<dbReference type="EMBL" id="BIFR01000002">
    <property type="protein sequence ID" value="GCE16098.1"/>
    <property type="molecule type" value="Genomic_DNA"/>
</dbReference>
<evidence type="ECO:0000256" key="3">
    <source>
        <dbReference type="ARBA" id="ARBA00022475"/>
    </source>
</evidence>
<keyword evidence="6" id="KW-0067">ATP-binding</keyword>
<evidence type="ECO:0000256" key="1">
    <source>
        <dbReference type="ARBA" id="ARBA00004651"/>
    </source>
</evidence>
<keyword evidence="5" id="KW-0547">Nucleotide-binding</keyword>
<evidence type="ECO:0000256" key="8">
    <source>
        <dbReference type="ARBA" id="ARBA00023136"/>
    </source>
</evidence>
<dbReference type="InterPro" id="IPR003593">
    <property type="entry name" value="AAA+_ATPase"/>
</dbReference>
<dbReference type="PROSITE" id="PS50893">
    <property type="entry name" value="ABC_TRANSPORTER_2"/>
    <property type="match status" value="1"/>
</dbReference>
<dbReference type="GO" id="GO:0015421">
    <property type="term" value="F:ABC-type oligopeptide transporter activity"/>
    <property type="evidence" value="ECO:0007669"/>
    <property type="project" value="TreeGrafter"/>
</dbReference>
<feature type="transmembrane region" description="Helical" evidence="10">
    <location>
        <begin position="205"/>
        <end position="225"/>
    </location>
</feature>
<dbReference type="PANTHER" id="PTHR43394">
    <property type="entry name" value="ATP-DEPENDENT PERMEASE MDL1, MITOCHONDRIAL"/>
    <property type="match status" value="1"/>
</dbReference>
<dbReference type="InterPro" id="IPR011527">
    <property type="entry name" value="ABC1_TM_dom"/>
</dbReference>
<dbReference type="Pfam" id="PF00664">
    <property type="entry name" value="ABC_membrane"/>
    <property type="match status" value="1"/>
</dbReference>
<evidence type="ECO:0000313" key="13">
    <source>
        <dbReference type="EMBL" id="GCE16098.1"/>
    </source>
</evidence>
<dbReference type="PROSITE" id="PS50929">
    <property type="entry name" value="ABC_TM1F"/>
    <property type="match status" value="1"/>
</dbReference>
<dbReference type="PROSITE" id="PS00211">
    <property type="entry name" value="ABC_TRANSPORTER_1"/>
    <property type="match status" value="1"/>
</dbReference>
<evidence type="ECO:0008006" key="15">
    <source>
        <dbReference type="Google" id="ProtNLM"/>
    </source>
</evidence>
<keyword evidence="7 10" id="KW-1133">Transmembrane helix</keyword>
<protein>
    <recommendedName>
        <fullName evidence="15">ABC transporter</fullName>
    </recommendedName>
</protein>
<dbReference type="RefSeq" id="WP_126583481.1">
    <property type="nucleotide sequence ID" value="NZ_BIFR01000002.1"/>
</dbReference>
<evidence type="ECO:0000256" key="10">
    <source>
        <dbReference type="SAM" id="Phobius"/>
    </source>
</evidence>
<evidence type="ECO:0000256" key="9">
    <source>
        <dbReference type="SAM" id="MobiDB-lite"/>
    </source>
</evidence>
<feature type="transmembrane region" description="Helical" evidence="10">
    <location>
        <begin position="47"/>
        <end position="70"/>
    </location>
</feature>
<feature type="transmembrane region" description="Helical" evidence="10">
    <location>
        <begin position="100"/>
        <end position="123"/>
    </location>
</feature>
<evidence type="ECO:0000313" key="14">
    <source>
        <dbReference type="Proteomes" id="UP000287352"/>
    </source>
</evidence>
<evidence type="ECO:0000256" key="5">
    <source>
        <dbReference type="ARBA" id="ARBA00022741"/>
    </source>
</evidence>
<keyword evidence="4 10" id="KW-0812">Transmembrane</keyword>
<comment type="subcellular location">
    <subcellularLocation>
        <location evidence="1">Cell membrane</location>
        <topology evidence="1">Multi-pass membrane protein</topology>
    </subcellularLocation>
</comment>
<keyword evidence="3" id="KW-1003">Cell membrane</keyword>
<proteinExistence type="predicted"/>
<comment type="caution">
    <text evidence="13">The sequence shown here is derived from an EMBL/GenBank/DDBJ whole genome shotgun (WGS) entry which is preliminary data.</text>
</comment>
<dbReference type="FunFam" id="3.40.50.300:FF:000287">
    <property type="entry name" value="Multidrug ABC transporter ATP-binding protein"/>
    <property type="match status" value="1"/>
</dbReference>
<keyword evidence="2" id="KW-0813">Transport</keyword>
<dbReference type="GO" id="GO:0005524">
    <property type="term" value="F:ATP binding"/>
    <property type="evidence" value="ECO:0007669"/>
    <property type="project" value="UniProtKB-KW"/>
</dbReference>
<dbReference type="Gene3D" id="3.40.50.300">
    <property type="entry name" value="P-loop containing nucleotide triphosphate hydrolases"/>
    <property type="match status" value="1"/>
</dbReference>
<dbReference type="Proteomes" id="UP000287352">
    <property type="component" value="Unassembled WGS sequence"/>
</dbReference>
<dbReference type="CDD" id="cd03254">
    <property type="entry name" value="ABCC_Glucan_exporter_like"/>
    <property type="match status" value="1"/>
</dbReference>
<feature type="region of interest" description="Disordered" evidence="9">
    <location>
        <begin position="1"/>
        <end position="20"/>
    </location>
</feature>
<dbReference type="CDD" id="cd18547">
    <property type="entry name" value="ABC_6TM_Tm288_like"/>
    <property type="match status" value="1"/>
</dbReference>
<dbReference type="InterPro" id="IPR036640">
    <property type="entry name" value="ABC1_TM_sf"/>
</dbReference>
<feature type="domain" description="ABC transporter" evidence="11">
    <location>
        <begin position="383"/>
        <end position="617"/>
    </location>
</feature>
<dbReference type="FunFam" id="1.20.1560.10:FF:000011">
    <property type="entry name" value="Multidrug ABC transporter ATP-binding protein"/>
    <property type="match status" value="1"/>
</dbReference>
<evidence type="ECO:0000259" key="12">
    <source>
        <dbReference type="PROSITE" id="PS50929"/>
    </source>
</evidence>